<organism evidence="2 3">
    <name type="scientific">Aegilops tauschii subsp. strangulata</name>
    <name type="common">Goatgrass</name>
    <dbReference type="NCBI Taxonomy" id="200361"/>
    <lineage>
        <taxon>Eukaryota</taxon>
        <taxon>Viridiplantae</taxon>
        <taxon>Streptophyta</taxon>
        <taxon>Embryophyta</taxon>
        <taxon>Tracheophyta</taxon>
        <taxon>Spermatophyta</taxon>
        <taxon>Magnoliopsida</taxon>
        <taxon>Liliopsida</taxon>
        <taxon>Poales</taxon>
        <taxon>Poaceae</taxon>
        <taxon>BOP clade</taxon>
        <taxon>Pooideae</taxon>
        <taxon>Triticodae</taxon>
        <taxon>Triticeae</taxon>
        <taxon>Triticinae</taxon>
        <taxon>Aegilops</taxon>
    </lineage>
</organism>
<reference evidence="2" key="3">
    <citation type="journal article" date="2017" name="Nature">
        <title>Genome sequence of the progenitor of the wheat D genome Aegilops tauschii.</title>
        <authorList>
            <person name="Luo M.C."/>
            <person name="Gu Y.Q."/>
            <person name="Puiu D."/>
            <person name="Wang H."/>
            <person name="Twardziok S.O."/>
            <person name="Deal K.R."/>
            <person name="Huo N."/>
            <person name="Zhu T."/>
            <person name="Wang L."/>
            <person name="Wang Y."/>
            <person name="McGuire P.E."/>
            <person name="Liu S."/>
            <person name="Long H."/>
            <person name="Ramasamy R.K."/>
            <person name="Rodriguez J.C."/>
            <person name="Van S.L."/>
            <person name="Yuan L."/>
            <person name="Wang Z."/>
            <person name="Xia Z."/>
            <person name="Xiao L."/>
            <person name="Anderson O.D."/>
            <person name="Ouyang S."/>
            <person name="Liang Y."/>
            <person name="Zimin A.V."/>
            <person name="Pertea G."/>
            <person name="Qi P."/>
            <person name="Bennetzen J.L."/>
            <person name="Dai X."/>
            <person name="Dawson M.W."/>
            <person name="Muller H.G."/>
            <person name="Kugler K."/>
            <person name="Rivarola-Duarte L."/>
            <person name="Spannagl M."/>
            <person name="Mayer K.F.X."/>
            <person name="Lu F.H."/>
            <person name="Bevan M.W."/>
            <person name="Leroy P."/>
            <person name="Li P."/>
            <person name="You F.M."/>
            <person name="Sun Q."/>
            <person name="Liu Z."/>
            <person name="Lyons E."/>
            <person name="Wicker T."/>
            <person name="Salzberg S.L."/>
            <person name="Devos K.M."/>
            <person name="Dvorak J."/>
        </authorList>
    </citation>
    <scope>NUCLEOTIDE SEQUENCE [LARGE SCALE GENOMIC DNA]</scope>
    <source>
        <strain evidence="2">cv. AL8/78</strain>
    </source>
</reference>
<dbReference type="STRING" id="200361.A0A453DWX7"/>
<dbReference type="AlphaFoldDB" id="A0A453DWX7"/>
<accession>A0A453DWX7</accession>
<dbReference type="Proteomes" id="UP000015105">
    <property type="component" value="Chromosome 3D"/>
</dbReference>
<dbReference type="Gramene" id="AET3Gv20138600.3">
    <property type="protein sequence ID" value="AET3Gv20138600.3"/>
    <property type="gene ID" value="AET3Gv20138600"/>
</dbReference>
<dbReference type="InterPro" id="IPR036561">
    <property type="entry name" value="MAM33_sf"/>
</dbReference>
<proteinExistence type="predicted"/>
<name>A0A453DWX7_AEGTS</name>
<feature type="chain" id="PRO_5019127608" evidence="1">
    <location>
        <begin position="39"/>
        <end position="319"/>
    </location>
</feature>
<sequence>GPLPLLPFAKQTRRKKNSFLLSLRIMALLAARRAAVLARPTAAAALLRHAPAGARFSSLADCRALVRGLRDISEYLRAEKEHSSAPSAAALRAKSDSLRAATHDGEIVGVLNSVIQSHHRDLIRGIPKDFPFEISKTDGIPDITLTRSLKGEQIEVLVSMHQDEECNVGLQEDSNQEGKAETSPEEYSIPVRVIVSKADGSSLEFTCTANPDNIVIETLSMRQKKSTGAEEADDVVASEGTENDLAVYDEGPHFHELDKSLQEAFHKYLEVRGVTPMTAKLLREHMMSEDSHLSPKEKSDVRRRRLVWLLKLWDFVKKD</sequence>
<dbReference type="PANTHER" id="PTHR10826">
    <property type="entry name" value="COMPLEMENT COMPONENT 1"/>
    <property type="match status" value="1"/>
</dbReference>
<protein>
    <submittedName>
        <fullName evidence="2">Uncharacterized protein</fullName>
    </submittedName>
</protein>
<feature type="signal peptide" evidence="1">
    <location>
        <begin position="1"/>
        <end position="38"/>
    </location>
</feature>
<dbReference type="GO" id="GO:0005759">
    <property type="term" value="C:mitochondrial matrix"/>
    <property type="evidence" value="ECO:0007669"/>
    <property type="project" value="InterPro"/>
</dbReference>
<keyword evidence="3" id="KW-1185">Reference proteome</keyword>
<reference evidence="3" key="2">
    <citation type="journal article" date="2017" name="Nat. Plants">
        <title>The Aegilops tauschii genome reveals multiple impacts of transposons.</title>
        <authorList>
            <person name="Zhao G."/>
            <person name="Zou C."/>
            <person name="Li K."/>
            <person name="Wang K."/>
            <person name="Li T."/>
            <person name="Gao L."/>
            <person name="Zhang X."/>
            <person name="Wang H."/>
            <person name="Yang Z."/>
            <person name="Liu X."/>
            <person name="Jiang W."/>
            <person name="Mao L."/>
            <person name="Kong X."/>
            <person name="Jiao Y."/>
            <person name="Jia J."/>
        </authorList>
    </citation>
    <scope>NUCLEOTIDE SEQUENCE [LARGE SCALE GENOMIC DNA]</scope>
    <source>
        <strain evidence="3">cv. AL8/78</strain>
    </source>
</reference>
<dbReference type="SUPFAM" id="SSF54529">
    <property type="entry name" value="Mitochondrial glycoprotein MAM33-like"/>
    <property type="match status" value="1"/>
</dbReference>
<dbReference type="Gene3D" id="3.10.280.10">
    <property type="entry name" value="Mitochondrial glycoprotein"/>
    <property type="match status" value="1"/>
</dbReference>
<reference evidence="2" key="5">
    <citation type="journal article" date="2021" name="G3 (Bethesda)">
        <title>Aegilops tauschii genome assembly Aet v5.0 features greater sequence contiguity and improved annotation.</title>
        <authorList>
            <person name="Wang L."/>
            <person name="Zhu T."/>
            <person name="Rodriguez J.C."/>
            <person name="Deal K.R."/>
            <person name="Dubcovsky J."/>
            <person name="McGuire P.E."/>
            <person name="Lux T."/>
            <person name="Spannagl M."/>
            <person name="Mayer K.F.X."/>
            <person name="Baldrich P."/>
            <person name="Meyers B.C."/>
            <person name="Huo N."/>
            <person name="Gu Y.Q."/>
            <person name="Zhou H."/>
            <person name="Devos K.M."/>
            <person name="Bennetzen J.L."/>
            <person name="Unver T."/>
            <person name="Budak H."/>
            <person name="Gulick P.J."/>
            <person name="Galiba G."/>
            <person name="Kalapos B."/>
            <person name="Nelson D.R."/>
            <person name="Li P."/>
            <person name="You F.M."/>
            <person name="Luo M.C."/>
            <person name="Dvorak J."/>
        </authorList>
    </citation>
    <scope>NUCLEOTIDE SEQUENCE [LARGE SCALE GENOMIC DNA]</scope>
    <source>
        <strain evidence="2">cv. AL8/78</strain>
    </source>
</reference>
<reference evidence="2" key="4">
    <citation type="submission" date="2019-03" db="UniProtKB">
        <authorList>
            <consortium name="EnsemblPlants"/>
        </authorList>
    </citation>
    <scope>IDENTIFICATION</scope>
</reference>
<evidence type="ECO:0000313" key="3">
    <source>
        <dbReference type="Proteomes" id="UP000015105"/>
    </source>
</evidence>
<evidence type="ECO:0000256" key="1">
    <source>
        <dbReference type="SAM" id="SignalP"/>
    </source>
</evidence>
<keyword evidence="1" id="KW-0732">Signal</keyword>
<evidence type="ECO:0000313" key="2">
    <source>
        <dbReference type="EnsemblPlants" id="AET3Gv20138600.3"/>
    </source>
</evidence>
<dbReference type="EnsemblPlants" id="AET3Gv20138600.3">
    <property type="protein sequence ID" value="AET3Gv20138600.3"/>
    <property type="gene ID" value="AET3Gv20138600"/>
</dbReference>
<dbReference type="Pfam" id="PF02330">
    <property type="entry name" value="MAM33"/>
    <property type="match status" value="1"/>
</dbReference>
<dbReference type="InterPro" id="IPR003428">
    <property type="entry name" value="MAM33"/>
</dbReference>
<dbReference type="PANTHER" id="PTHR10826:SF22">
    <property type="match status" value="1"/>
</dbReference>
<reference evidence="3" key="1">
    <citation type="journal article" date="2014" name="Science">
        <title>Ancient hybridizations among the ancestral genomes of bread wheat.</title>
        <authorList>
            <consortium name="International Wheat Genome Sequencing Consortium,"/>
            <person name="Marcussen T."/>
            <person name="Sandve S.R."/>
            <person name="Heier L."/>
            <person name="Spannagl M."/>
            <person name="Pfeifer M."/>
            <person name="Jakobsen K.S."/>
            <person name="Wulff B.B."/>
            <person name="Steuernagel B."/>
            <person name="Mayer K.F."/>
            <person name="Olsen O.A."/>
        </authorList>
    </citation>
    <scope>NUCLEOTIDE SEQUENCE [LARGE SCALE GENOMIC DNA]</scope>
    <source>
        <strain evidence="3">cv. AL8/78</strain>
    </source>
</reference>